<evidence type="ECO:0000256" key="1">
    <source>
        <dbReference type="SAM" id="MobiDB-lite"/>
    </source>
</evidence>
<feature type="region of interest" description="Disordered" evidence="1">
    <location>
        <begin position="661"/>
        <end position="683"/>
    </location>
</feature>
<dbReference type="GO" id="GO:0000776">
    <property type="term" value="C:kinetochore"/>
    <property type="evidence" value="ECO:0007669"/>
    <property type="project" value="TreeGrafter"/>
</dbReference>
<accession>A0A8W8N5R7</accession>
<dbReference type="EnsemblMetazoa" id="G4392.1">
    <property type="protein sequence ID" value="G4392.1:cds"/>
    <property type="gene ID" value="G4392"/>
</dbReference>
<dbReference type="InterPro" id="IPR029421">
    <property type="entry name" value="MTBP_N"/>
</dbReference>
<feature type="domain" description="DM2" evidence="2">
    <location>
        <begin position="83"/>
        <end position="204"/>
    </location>
</feature>
<dbReference type="InterPro" id="IPR029420">
    <property type="entry name" value="MTBP_central"/>
</dbReference>
<proteinExistence type="predicted"/>
<dbReference type="InterPro" id="IPR029418">
    <property type="entry name" value="MTBP_C"/>
</dbReference>
<dbReference type="PANTHER" id="PTHR14382">
    <property type="entry name" value="MDM2-BINDING PROTEIN"/>
    <property type="match status" value="1"/>
</dbReference>
<feature type="compositionally biased region" description="Basic and acidic residues" evidence="1">
    <location>
        <begin position="735"/>
        <end position="744"/>
    </location>
</feature>
<dbReference type="InterPro" id="IPR039061">
    <property type="entry name" value="MTBP"/>
</dbReference>
<evidence type="ECO:0000259" key="3">
    <source>
        <dbReference type="Pfam" id="PF14919"/>
    </source>
</evidence>
<dbReference type="Pfam" id="PF14919">
    <property type="entry name" value="MTBP_mid"/>
    <property type="match status" value="1"/>
</dbReference>
<dbReference type="GO" id="GO:0031396">
    <property type="term" value="P:regulation of protein ubiquitination"/>
    <property type="evidence" value="ECO:0007669"/>
    <property type="project" value="InterPro"/>
</dbReference>
<sequence length="820" mass="93391">MQKRKGHFIFVFSEETLLKRQAQKVFDEIQFGEDEKAQTNTFVLPVLLAEDKISYKSSLTWIDVNNNLLNELDQIQNVTSDGNDSASERLHEAMDSLPFTGNVIDVYIEFSVLDSLRSENSLQLFGALRRLKDWHNAVINFVLSDGCDRSDEAKAVERLLTSSCQMEHLSPGEATAVVWRGKLSIIDKTINRGFILPGFSISQSLSSRQTERISFMWKDKILGRMLEVLDEVYVPSIPLFYFTGCELQLFLYDKHPQSEAIMDLISSMDQQSGYLCRLACYHDEKDIPSTGEKYLNTSSWKESILNDITFVQEPEEELLRPYDFIFFLLTRSSDPDTNCSKFCLHVMKSASDISGHLTKHLLMNSILRPNTPSPKTSPGSNNMFSQKSAEDLLRGLPVLNDRVLAVVSDLLQEEQRAHLIEDNPSISKNPESFNSTLAEIQEKVLGEVKSYLPKYCETLASESDLQLVIPDACPDELLMDSSEWPEKKYLLYQESQRKSISRLRSTDSLVLSSPLQQQEETPPTLDIKHCLTLFQSDGTAVTDGLSPVRKKNTSRSQGKLLRGVSPGVTGLQWPDSLDQRAPDMYYNKDKKTEKTQDQCSQLCDRYVTKETYSSYSSPVFVVNKNPKELAKYVEELLPKTLRRSPRKAVRRTNKGLQIQTMGVRSSPRKRANKMAEGQIVTQQSPIKKVNKQFSRVVASDSQRRQSLSSIEVKKLQQADSARRKSLTAVQTTGSDKAERRESRSERHKRKLEEIVTDVIQKHGVTPEDPIYKSCIQKLFKVTKIFVMDLPNSQNLRSEMRNIAEGQVKQVVDLEKRKQMK</sequence>
<evidence type="ECO:0000259" key="4">
    <source>
        <dbReference type="Pfam" id="PF14920"/>
    </source>
</evidence>
<dbReference type="GO" id="GO:0034501">
    <property type="term" value="P:protein localization to kinetochore"/>
    <property type="evidence" value="ECO:0007669"/>
    <property type="project" value="TreeGrafter"/>
</dbReference>
<dbReference type="GO" id="GO:0007089">
    <property type="term" value="P:traversing start control point of mitotic cell cycle"/>
    <property type="evidence" value="ECO:0007669"/>
    <property type="project" value="TreeGrafter"/>
</dbReference>
<dbReference type="Pfam" id="PF14920">
    <property type="entry name" value="MTBP_C"/>
    <property type="match status" value="1"/>
</dbReference>
<feature type="region of interest" description="Disordered" evidence="1">
    <location>
        <begin position="721"/>
        <end position="748"/>
    </location>
</feature>
<name>A0A8W8N5R7_MAGGI</name>
<organism evidence="5 6">
    <name type="scientific">Magallana gigas</name>
    <name type="common">Pacific oyster</name>
    <name type="synonym">Crassostrea gigas</name>
    <dbReference type="NCBI Taxonomy" id="29159"/>
    <lineage>
        <taxon>Eukaryota</taxon>
        <taxon>Metazoa</taxon>
        <taxon>Spiralia</taxon>
        <taxon>Lophotrochozoa</taxon>
        <taxon>Mollusca</taxon>
        <taxon>Bivalvia</taxon>
        <taxon>Autobranchia</taxon>
        <taxon>Pteriomorphia</taxon>
        <taxon>Ostreida</taxon>
        <taxon>Ostreoidea</taxon>
        <taxon>Ostreidae</taxon>
        <taxon>Magallana</taxon>
    </lineage>
</organism>
<dbReference type="Proteomes" id="UP000005408">
    <property type="component" value="Unassembled WGS sequence"/>
</dbReference>
<dbReference type="AlphaFoldDB" id="A0A8W8N5R7"/>
<feature type="domain" description="MDN2-binding protein C-terminal" evidence="4">
    <location>
        <begin position="569"/>
        <end position="811"/>
    </location>
</feature>
<keyword evidence="6" id="KW-1185">Reference proteome</keyword>
<protein>
    <recommendedName>
        <fullName evidence="7">Mdm2-binding protein</fullName>
    </recommendedName>
</protein>
<feature type="domain" description="DM2" evidence="3">
    <location>
        <begin position="225"/>
        <end position="543"/>
    </location>
</feature>
<evidence type="ECO:0000313" key="5">
    <source>
        <dbReference type="EnsemblMetazoa" id="G4392.1:cds"/>
    </source>
</evidence>
<reference evidence="5" key="1">
    <citation type="submission" date="2022-08" db="UniProtKB">
        <authorList>
            <consortium name="EnsemblMetazoa"/>
        </authorList>
    </citation>
    <scope>IDENTIFICATION</scope>
    <source>
        <strain evidence="5">05x7-T-G4-1.051#20</strain>
    </source>
</reference>
<dbReference type="Pfam" id="PF14918">
    <property type="entry name" value="MTBP_N"/>
    <property type="match status" value="1"/>
</dbReference>
<evidence type="ECO:0000313" key="6">
    <source>
        <dbReference type="Proteomes" id="UP000005408"/>
    </source>
</evidence>
<dbReference type="PANTHER" id="PTHR14382:SF1">
    <property type="entry name" value="MDM2-BINDING PROTEIN"/>
    <property type="match status" value="1"/>
</dbReference>
<evidence type="ECO:0008006" key="7">
    <source>
        <dbReference type="Google" id="ProtNLM"/>
    </source>
</evidence>
<evidence type="ECO:0000259" key="2">
    <source>
        <dbReference type="Pfam" id="PF14918"/>
    </source>
</evidence>